<evidence type="ECO:0000313" key="1">
    <source>
        <dbReference type="EMBL" id="GIZ02269.1"/>
    </source>
</evidence>
<comment type="caution">
    <text evidence="1">The sequence shown here is derived from an EMBL/GenBank/DDBJ whole genome shotgun (WGS) entry which is preliminary data.</text>
</comment>
<keyword evidence="2" id="KW-1185">Reference proteome</keyword>
<sequence>MEVNVINIGDFSNSSWKNATTFPVHPLPPHPFSRSIDKERGNRKLEMFCYLQFSFKCHRLNIPSELVRRELFRVARSCISAWMADWWDWDLVGSI</sequence>
<dbReference type="EMBL" id="BPLR01001425">
    <property type="protein sequence ID" value="GIZ02269.1"/>
    <property type="molecule type" value="Genomic_DNA"/>
</dbReference>
<name>A0AAV4Y5W3_CAEEX</name>
<reference evidence="1 2" key="1">
    <citation type="submission" date="2021-06" db="EMBL/GenBank/DDBJ databases">
        <title>Caerostris extrusa draft genome.</title>
        <authorList>
            <person name="Kono N."/>
            <person name="Arakawa K."/>
        </authorList>
    </citation>
    <scope>NUCLEOTIDE SEQUENCE [LARGE SCALE GENOMIC DNA]</scope>
</reference>
<dbReference type="Proteomes" id="UP001054945">
    <property type="component" value="Unassembled WGS sequence"/>
</dbReference>
<proteinExistence type="predicted"/>
<gene>
    <name evidence="1" type="ORF">CEXT_587421</name>
</gene>
<dbReference type="AlphaFoldDB" id="A0AAV4Y5W3"/>
<evidence type="ECO:0000313" key="2">
    <source>
        <dbReference type="Proteomes" id="UP001054945"/>
    </source>
</evidence>
<organism evidence="1 2">
    <name type="scientific">Caerostris extrusa</name>
    <name type="common">Bark spider</name>
    <name type="synonym">Caerostris bankana</name>
    <dbReference type="NCBI Taxonomy" id="172846"/>
    <lineage>
        <taxon>Eukaryota</taxon>
        <taxon>Metazoa</taxon>
        <taxon>Ecdysozoa</taxon>
        <taxon>Arthropoda</taxon>
        <taxon>Chelicerata</taxon>
        <taxon>Arachnida</taxon>
        <taxon>Araneae</taxon>
        <taxon>Araneomorphae</taxon>
        <taxon>Entelegynae</taxon>
        <taxon>Araneoidea</taxon>
        <taxon>Araneidae</taxon>
        <taxon>Caerostris</taxon>
    </lineage>
</organism>
<protein>
    <submittedName>
        <fullName evidence="1">Uncharacterized protein</fullName>
    </submittedName>
</protein>
<accession>A0AAV4Y5W3</accession>